<organism evidence="4 5">
    <name type="scientific">Dendrobium catenatum</name>
    <dbReference type="NCBI Taxonomy" id="906689"/>
    <lineage>
        <taxon>Eukaryota</taxon>
        <taxon>Viridiplantae</taxon>
        <taxon>Streptophyta</taxon>
        <taxon>Embryophyta</taxon>
        <taxon>Tracheophyta</taxon>
        <taxon>Spermatophyta</taxon>
        <taxon>Magnoliopsida</taxon>
        <taxon>Liliopsida</taxon>
        <taxon>Asparagales</taxon>
        <taxon>Orchidaceae</taxon>
        <taxon>Epidendroideae</taxon>
        <taxon>Malaxideae</taxon>
        <taxon>Dendrobiinae</taxon>
        <taxon>Dendrobium</taxon>
    </lineage>
</organism>
<protein>
    <submittedName>
        <fullName evidence="4">DNA polymerase delta small subunit</fullName>
    </submittedName>
</protein>
<evidence type="ECO:0000256" key="1">
    <source>
        <dbReference type="ARBA" id="ARBA00006035"/>
    </source>
</evidence>
<dbReference type="STRING" id="906689.A0A2I0V7E4"/>
<feature type="domain" description="DNA polymerase alpha/delta/epsilon subunit B" evidence="3">
    <location>
        <begin position="95"/>
        <end position="144"/>
    </location>
</feature>
<dbReference type="InterPro" id="IPR007185">
    <property type="entry name" value="DNA_pol_a/d/e_bsu"/>
</dbReference>
<keyword evidence="2" id="KW-0235">DNA replication</keyword>
<feature type="domain" description="DNA polymerase alpha/delta/epsilon subunit B" evidence="3">
    <location>
        <begin position="16"/>
        <end position="87"/>
    </location>
</feature>
<dbReference type="Proteomes" id="UP000233837">
    <property type="component" value="Unassembled WGS sequence"/>
</dbReference>
<dbReference type="GO" id="GO:0006271">
    <property type="term" value="P:DNA strand elongation involved in DNA replication"/>
    <property type="evidence" value="ECO:0007669"/>
    <property type="project" value="TreeGrafter"/>
</dbReference>
<proteinExistence type="inferred from homology"/>
<dbReference type="Gene3D" id="3.60.21.50">
    <property type="match status" value="2"/>
</dbReference>
<evidence type="ECO:0000259" key="3">
    <source>
        <dbReference type="Pfam" id="PF04042"/>
    </source>
</evidence>
<dbReference type="InterPro" id="IPR024826">
    <property type="entry name" value="DNA_pol_delta/II_ssu"/>
</dbReference>
<evidence type="ECO:0000313" key="5">
    <source>
        <dbReference type="Proteomes" id="UP000233837"/>
    </source>
</evidence>
<dbReference type="PANTHER" id="PTHR10416:SF0">
    <property type="entry name" value="DNA POLYMERASE DELTA SUBUNIT 2"/>
    <property type="match status" value="1"/>
</dbReference>
<dbReference type="Pfam" id="PF04042">
    <property type="entry name" value="DNA_pol_E_B"/>
    <property type="match status" value="2"/>
</dbReference>
<dbReference type="GO" id="GO:0043625">
    <property type="term" value="C:delta DNA polymerase complex"/>
    <property type="evidence" value="ECO:0007669"/>
    <property type="project" value="TreeGrafter"/>
</dbReference>
<sequence length="180" mass="20178">MLHGSHLGTIGQEQKMTSQIVRVVIAGNSVIIPHSVLNGQALTPEDQRKLTEPIKEVDILLTQLAAAVPLDIMPGPTDPANSFLPQQFWRFSFMKMKKIRFLGTSGQNIDDLDKYSSAQTKLEFVERTLRWRHLAPTAPNTLGPEEQEVRLVCIPRFSESGVAVMVSFNTQSCNLHYFKC</sequence>
<evidence type="ECO:0000313" key="4">
    <source>
        <dbReference type="EMBL" id="PKU59313.1"/>
    </source>
</evidence>
<comment type="similarity">
    <text evidence="1">Belongs to the DNA polymerase delta/II small subunit family.</text>
</comment>
<name>A0A2I0V7E4_9ASPA</name>
<keyword evidence="5" id="KW-1185">Reference proteome</keyword>
<dbReference type="AlphaFoldDB" id="A0A2I0V7E4"/>
<reference evidence="4 5" key="1">
    <citation type="journal article" date="2016" name="Sci. Rep.">
        <title>The Dendrobium catenatum Lindl. genome sequence provides insights into polysaccharide synthase, floral development and adaptive evolution.</title>
        <authorList>
            <person name="Zhang G.Q."/>
            <person name="Xu Q."/>
            <person name="Bian C."/>
            <person name="Tsai W.C."/>
            <person name="Yeh C.M."/>
            <person name="Liu K.W."/>
            <person name="Yoshida K."/>
            <person name="Zhang L.S."/>
            <person name="Chang S.B."/>
            <person name="Chen F."/>
            <person name="Shi Y."/>
            <person name="Su Y.Y."/>
            <person name="Zhang Y.Q."/>
            <person name="Chen L.J."/>
            <person name="Yin Y."/>
            <person name="Lin M."/>
            <person name="Huang H."/>
            <person name="Deng H."/>
            <person name="Wang Z.W."/>
            <person name="Zhu S.L."/>
            <person name="Zhao X."/>
            <person name="Deng C."/>
            <person name="Niu S.C."/>
            <person name="Huang J."/>
            <person name="Wang M."/>
            <person name="Liu G.H."/>
            <person name="Yang H.J."/>
            <person name="Xiao X.J."/>
            <person name="Hsiao Y.Y."/>
            <person name="Wu W.L."/>
            <person name="Chen Y.Y."/>
            <person name="Mitsuda N."/>
            <person name="Ohme-Takagi M."/>
            <person name="Luo Y.B."/>
            <person name="Van de Peer Y."/>
            <person name="Liu Z.J."/>
        </authorList>
    </citation>
    <scope>NUCLEOTIDE SEQUENCE [LARGE SCALE GENOMIC DNA]</scope>
    <source>
        <tissue evidence="4">The whole plant</tissue>
    </source>
</reference>
<accession>A0A2I0V7E4</accession>
<gene>
    <name evidence="4" type="primary">POLD2</name>
    <name evidence="4" type="ORF">MA16_Dca028402</name>
</gene>
<evidence type="ECO:0000256" key="2">
    <source>
        <dbReference type="ARBA" id="ARBA00022705"/>
    </source>
</evidence>
<dbReference type="EMBL" id="KZ505533">
    <property type="protein sequence ID" value="PKU59313.1"/>
    <property type="molecule type" value="Genomic_DNA"/>
</dbReference>
<dbReference type="PANTHER" id="PTHR10416">
    <property type="entry name" value="DNA POLYMERASE DELTA SUBUNIT 2"/>
    <property type="match status" value="1"/>
</dbReference>
<dbReference type="GO" id="GO:0003677">
    <property type="term" value="F:DNA binding"/>
    <property type="evidence" value="ECO:0007669"/>
    <property type="project" value="InterPro"/>
</dbReference>
<reference evidence="4 5" key="2">
    <citation type="journal article" date="2017" name="Nature">
        <title>The Apostasia genome and the evolution of orchids.</title>
        <authorList>
            <person name="Zhang G.Q."/>
            <person name="Liu K.W."/>
            <person name="Li Z."/>
            <person name="Lohaus R."/>
            <person name="Hsiao Y.Y."/>
            <person name="Niu S.C."/>
            <person name="Wang J.Y."/>
            <person name="Lin Y.C."/>
            <person name="Xu Q."/>
            <person name="Chen L.J."/>
            <person name="Yoshida K."/>
            <person name="Fujiwara S."/>
            <person name="Wang Z.W."/>
            <person name="Zhang Y.Q."/>
            <person name="Mitsuda N."/>
            <person name="Wang M."/>
            <person name="Liu G.H."/>
            <person name="Pecoraro L."/>
            <person name="Huang H.X."/>
            <person name="Xiao X.J."/>
            <person name="Lin M."/>
            <person name="Wu X.Y."/>
            <person name="Wu W.L."/>
            <person name="Chen Y.Y."/>
            <person name="Chang S.B."/>
            <person name="Sakamoto S."/>
            <person name="Ohme-Takagi M."/>
            <person name="Yagi M."/>
            <person name="Zeng S.J."/>
            <person name="Shen C.Y."/>
            <person name="Yeh C.M."/>
            <person name="Luo Y.B."/>
            <person name="Tsai W.C."/>
            <person name="Van de Peer Y."/>
            <person name="Liu Z.J."/>
        </authorList>
    </citation>
    <scope>NUCLEOTIDE SEQUENCE [LARGE SCALE GENOMIC DNA]</scope>
    <source>
        <tissue evidence="4">The whole plant</tissue>
    </source>
</reference>